<feature type="compositionally biased region" description="Basic and acidic residues" evidence="3">
    <location>
        <begin position="357"/>
        <end position="421"/>
    </location>
</feature>
<dbReference type="EMBL" id="BQNB010012856">
    <property type="protein sequence ID" value="GJT08767.1"/>
    <property type="molecule type" value="Genomic_DNA"/>
</dbReference>
<evidence type="ECO:0000256" key="1">
    <source>
        <dbReference type="ARBA" id="ARBA00022618"/>
    </source>
</evidence>
<dbReference type="InterPro" id="IPR043198">
    <property type="entry name" value="Cyclin/Ssn8"/>
</dbReference>
<reference evidence="4" key="2">
    <citation type="submission" date="2022-01" db="EMBL/GenBank/DDBJ databases">
        <authorList>
            <person name="Yamashiro T."/>
            <person name="Shiraishi A."/>
            <person name="Satake H."/>
            <person name="Nakayama K."/>
        </authorList>
    </citation>
    <scope>NUCLEOTIDE SEQUENCE</scope>
</reference>
<reference evidence="4" key="1">
    <citation type="journal article" date="2022" name="Int. J. Mol. Sci.">
        <title>Draft Genome of Tanacetum Coccineum: Genomic Comparison of Closely Related Tanacetum-Family Plants.</title>
        <authorList>
            <person name="Yamashiro T."/>
            <person name="Shiraishi A."/>
            <person name="Nakayama K."/>
            <person name="Satake H."/>
        </authorList>
    </citation>
    <scope>NUCLEOTIDE SEQUENCE</scope>
</reference>
<dbReference type="PANTHER" id="PTHR10026">
    <property type="entry name" value="CYCLIN"/>
    <property type="match status" value="1"/>
</dbReference>
<accession>A0ABQ5B4B5</accession>
<gene>
    <name evidence="4" type="ORF">Tco_0843229</name>
</gene>
<proteinExistence type="predicted"/>
<organism evidence="4 5">
    <name type="scientific">Tanacetum coccineum</name>
    <dbReference type="NCBI Taxonomy" id="301880"/>
    <lineage>
        <taxon>Eukaryota</taxon>
        <taxon>Viridiplantae</taxon>
        <taxon>Streptophyta</taxon>
        <taxon>Embryophyta</taxon>
        <taxon>Tracheophyta</taxon>
        <taxon>Spermatophyta</taxon>
        <taxon>Magnoliopsida</taxon>
        <taxon>eudicotyledons</taxon>
        <taxon>Gunneridae</taxon>
        <taxon>Pentapetalae</taxon>
        <taxon>asterids</taxon>
        <taxon>campanulids</taxon>
        <taxon>Asterales</taxon>
        <taxon>Asteraceae</taxon>
        <taxon>Asteroideae</taxon>
        <taxon>Anthemideae</taxon>
        <taxon>Anthemidinae</taxon>
        <taxon>Tanacetum</taxon>
    </lineage>
</organism>
<feature type="compositionally biased region" description="Basic and acidic residues" evidence="3">
    <location>
        <begin position="430"/>
        <end position="447"/>
    </location>
</feature>
<keyword evidence="1" id="KW-0132">Cell division</keyword>
<evidence type="ECO:0000256" key="2">
    <source>
        <dbReference type="ARBA" id="ARBA00023306"/>
    </source>
</evidence>
<keyword evidence="2" id="KW-0131">Cell cycle</keyword>
<sequence length="465" mass="53219">MSGTSHSDESDQIALGVNSSSTMIYTAIDTFYLTDEQLQETPSRKDGIDEATETTLRIYGCDLIQESGILLKVMRCFNFSVMSRSVDIPVILGMLMAHTSASNGHRSGSVPSILLQEVICPFQREGMALLSVDRIAGSCVWLASKLEENHRRARHVINVFHRMERRRENLPIEHMDAFSKIIATSTTDSQIHNNIMAAGSRDRPPMLATGRYAQWRSRFLRYIDTRPNGDALRKYILEVETVLNMSPANRAHFESEKEAIHLILTGIGDEIYSTIDACKTTHKMWEAIERLQQGESLNIQDEGPSSDPPMLDDTNTSKVSPAAVNPDSKDVLIKAGSGRLQDSTKSDDDTQGIQVEGDMKDEPTPKNKEHRIDTSRERSRDREREREREKDKYRGRDRDRGRDSDREREREDLERDREKVKDRSHRSKDRGHAEKLKNHPSRDRDYHGSSYSSREKERHRHHSYG</sequence>
<name>A0ABQ5B4B5_9ASTR</name>
<dbReference type="Proteomes" id="UP001151760">
    <property type="component" value="Unassembled WGS sequence"/>
</dbReference>
<feature type="region of interest" description="Disordered" evidence="3">
    <location>
        <begin position="294"/>
        <end position="465"/>
    </location>
</feature>
<evidence type="ECO:0000313" key="5">
    <source>
        <dbReference type="Proteomes" id="UP001151760"/>
    </source>
</evidence>
<dbReference type="Gene3D" id="1.10.472.10">
    <property type="entry name" value="Cyclin-like"/>
    <property type="match status" value="1"/>
</dbReference>
<dbReference type="InterPro" id="IPR036915">
    <property type="entry name" value="Cyclin-like_sf"/>
</dbReference>
<comment type="caution">
    <text evidence="4">The sequence shown here is derived from an EMBL/GenBank/DDBJ whole genome shotgun (WGS) entry which is preliminary data.</text>
</comment>
<evidence type="ECO:0000313" key="4">
    <source>
        <dbReference type="EMBL" id="GJT08767.1"/>
    </source>
</evidence>
<keyword evidence="5" id="KW-1185">Reference proteome</keyword>
<evidence type="ECO:0000256" key="3">
    <source>
        <dbReference type="SAM" id="MobiDB-lite"/>
    </source>
</evidence>
<dbReference type="SUPFAM" id="SSF47954">
    <property type="entry name" value="Cyclin-like"/>
    <property type="match status" value="2"/>
</dbReference>
<protein>
    <submittedName>
        <fullName evidence="4">Cyclin-L1-1</fullName>
    </submittedName>
</protein>